<organism evidence="2 3">
    <name type="scientific">Geoanaerobacter pelophilus</name>
    <dbReference type="NCBI Taxonomy" id="60036"/>
    <lineage>
        <taxon>Bacteria</taxon>
        <taxon>Pseudomonadati</taxon>
        <taxon>Thermodesulfobacteriota</taxon>
        <taxon>Desulfuromonadia</taxon>
        <taxon>Geobacterales</taxon>
        <taxon>Geobacteraceae</taxon>
        <taxon>Geoanaerobacter</taxon>
    </lineage>
</organism>
<dbReference type="Proteomes" id="UP000194153">
    <property type="component" value="Unassembled WGS sequence"/>
</dbReference>
<accession>A0ABQ0MEH4</accession>
<name>A0ABQ0MEH4_9BACT</name>
<feature type="region of interest" description="Disordered" evidence="1">
    <location>
        <begin position="15"/>
        <end position="36"/>
    </location>
</feature>
<evidence type="ECO:0008006" key="4">
    <source>
        <dbReference type="Google" id="ProtNLM"/>
    </source>
</evidence>
<evidence type="ECO:0000256" key="1">
    <source>
        <dbReference type="SAM" id="MobiDB-lite"/>
    </source>
</evidence>
<protein>
    <recommendedName>
        <fullName evidence="4">Transposase</fullName>
    </recommendedName>
</protein>
<reference evidence="3" key="2">
    <citation type="submission" date="2017-05" db="EMBL/GenBank/DDBJ databases">
        <title>Draft genome sequence of Geobacter pelophilus, a iron(III)-reducing bacteria.</title>
        <authorList>
            <person name="Aoyagi T."/>
            <person name="Koike H."/>
            <person name="Morita T."/>
            <person name="Sato Y."/>
            <person name="Habe H."/>
            <person name="Hori T."/>
        </authorList>
    </citation>
    <scope>NUCLEOTIDE SEQUENCE [LARGE SCALE GENOMIC DNA]</scope>
    <source>
        <strain evidence="3">Drf2</strain>
    </source>
</reference>
<dbReference type="EMBL" id="BDQG01000001">
    <property type="protein sequence ID" value="GAW65510.1"/>
    <property type="molecule type" value="Genomic_DNA"/>
</dbReference>
<sequence>MTPVFFTLHLFEAKRGSKPEDPSSNPERLSSEIGRLKMELDSLKRSEIDE</sequence>
<keyword evidence="3" id="KW-1185">Reference proteome</keyword>
<comment type="caution">
    <text evidence="2">The sequence shown here is derived from an EMBL/GenBank/DDBJ whole genome shotgun (WGS) entry which is preliminary data.</text>
</comment>
<reference evidence="2 3" key="1">
    <citation type="submission" date="2017-04" db="EMBL/GenBank/DDBJ databases">
        <authorList>
            <consortium name="Geobacter pelophilus Genome Sequencing"/>
            <person name="Aoyagi T."/>
            <person name="Koike H."/>
            <person name="Hori T."/>
        </authorList>
    </citation>
    <scope>NUCLEOTIDE SEQUENCE [LARGE SCALE GENOMIC DNA]</scope>
    <source>
        <strain evidence="2 3">Drf2</strain>
    </source>
</reference>
<evidence type="ECO:0000313" key="3">
    <source>
        <dbReference type="Proteomes" id="UP000194153"/>
    </source>
</evidence>
<evidence type="ECO:0000313" key="2">
    <source>
        <dbReference type="EMBL" id="GAW65510.1"/>
    </source>
</evidence>
<proteinExistence type="predicted"/>
<gene>
    <name evidence="2" type="ORF">GPEL0_01f0429</name>
</gene>